<dbReference type="WBParaSite" id="Hba_20400">
    <property type="protein sequence ID" value="Hba_20400"/>
    <property type="gene ID" value="Hba_20400"/>
</dbReference>
<dbReference type="AlphaFoldDB" id="A0A1I7XRN5"/>
<evidence type="ECO:0000313" key="2">
    <source>
        <dbReference type="WBParaSite" id="Hba_20400"/>
    </source>
</evidence>
<organism evidence="1 2">
    <name type="scientific">Heterorhabditis bacteriophora</name>
    <name type="common">Entomopathogenic nematode worm</name>
    <dbReference type="NCBI Taxonomy" id="37862"/>
    <lineage>
        <taxon>Eukaryota</taxon>
        <taxon>Metazoa</taxon>
        <taxon>Ecdysozoa</taxon>
        <taxon>Nematoda</taxon>
        <taxon>Chromadorea</taxon>
        <taxon>Rhabditida</taxon>
        <taxon>Rhabditina</taxon>
        <taxon>Rhabditomorpha</taxon>
        <taxon>Strongyloidea</taxon>
        <taxon>Heterorhabditidae</taxon>
        <taxon>Heterorhabditis</taxon>
    </lineage>
</organism>
<dbReference type="Proteomes" id="UP000095283">
    <property type="component" value="Unplaced"/>
</dbReference>
<protein>
    <submittedName>
        <fullName evidence="2">FH2 domain-containing protein</fullName>
    </submittedName>
</protein>
<name>A0A1I7XRN5_HETBA</name>
<proteinExistence type="predicted"/>
<accession>A0A1I7XRN5</accession>
<evidence type="ECO:0000313" key="1">
    <source>
        <dbReference type="Proteomes" id="UP000095283"/>
    </source>
</evidence>
<reference evidence="2" key="1">
    <citation type="submission" date="2016-11" db="UniProtKB">
        <authorList>
            <consortium name="WormBaseParasite"/>
        </authorList>
    </citation>
    <scope>IDENTIFICATION</scope>
</reference>
<sequence length="90" mass="10156">MSCSNQEIVRPAQQSDLIEFVDSLTVEHKIQPSTKMKSGRKILEDASGVAELTKLIESFPKSVEEFVNIIEVAASFTNERENVRDFVRNV</sequence>
<keyword evidence="1" id="KW-1185">Reference proteome</keyword>